<dbReference type="NCBIfam" id="TIGR00745">
    <property type="entry name" value="apbA_panE"/>
    <property type="match status" value="1"/>
</dbReference>
<dbReference type="PANTHER" id="PTHR43765">
    <property type="entry name" value="2-DEHYDROPANTOATE 2-REDUCTASE-RELATED"/>
    <property type="match status" value="1"/>
</dbReference>
<accession>A0A1Y0IAX2</accession>
<evidence type="ECO:0000256" key="4">
    <source>
        <dbReference type="ARBA" id="ARBA00019465"/>
    </source>
</evidence>
<comment type="similarity">
    <text evidence="2 10">Belongs to the ketopantoate reductase family.</text>
</comment>
<comment type="catalytic activity">
    <reaction evidence="9 10">
        <text>(R)-pantoate + NADP(+) = 2-dehydropantoate + NADPH + H(+)</text>
        <dbReference type="Rhea" id="RHEA:16233"/>
        <dbReference type="ChEBI" id="CHEBI:11561"/>
        <dbReference type="ChEBI" id="CHEBI:15378"/>
        <dbReference type="ChEBI" id="CHEBI:15980"/>
        <dbReference type="ChEBI" id="CHEBI:57783"/>
        <dbReference type="ChEBI" id="CHEBI:58349"/>
        <dbReference type="EC" id="1.1.1.169"/>
    </reaction>
</comment>
<dbReference type="AlphaFoldDB" id="A0A1Y0IAX2"/>
<protein>
    <recommendedName>
        <fullName evidence="4 10">2-dehydropantoate 2-reductase</fullName>
        <ecNumber evidence="3 10">1.1.1.169</ecNumber>
    </recommendedName>
    <alternativeName>
        <fullName evidence="8 10">Ketopantoate reductase</fullName>
    </alternativeName>
</protein>
<dbReference type="InterPro" id="IPR003710">
    <property type="entry name" value="ApbA"/>
</dbReference>
<evidence type="ECO:0000256" key="3">
    <source>
        <dbReference type="ARBA" id="ARBA00013014"/>
    </source>
</evidence>
<dbReference type="FunFam" id="1.10.1040.10:FF:000017">
    <property type="entry name" value="2-dehydropantoate 2-reductase"/>
    <property type="match status" value="1"/>
</dbReference>
<evidence type="ECO:0000313" key="14">
    <source>
        <dbReference type="Proteomes" id="UP000196027"/>
    </source>
</evidence>
<dbReference type="SUPFAM" id="SSF48179">
    <property type="entry name" value="6-phosphogluconate dehydrogenase C-terminal domain-like"/>
    <property type="match status" value="1"/>
</dbReference>
<reference evidence="13 14" key="1">
    <citation type="submission" date="2017-05" db="EMBL/GenBank/DDBJ databases">
        <title>Genomic insights into alkan degradation activity of Oleiphilus messinensis.</title>
        <authorList>
            <person name="Kozyavkin S.A."/>
            <person name="Slesarev A.I."/>
            <person name="Golyshin P.N."/>
            <person name="Korzhenkov A."/>
            <person name="Golyshina O.N."/>
            <person name="Toshchakov S.V."/>
        </authorList>
    </citation>
    <scope>NUCLEOTIDE SEQUENCE [LARGE SCALE GENOMIC DNA]</scope>
    <source>
        <strain evidence="13 14">ME102</strain>
    </source>
</reference>
<dbReference type="InterPro" id="IPR013752">
    <property type="entry name" value="KPA_reductase"/>
</dbReference>
<evidence type="ECO:0000256" key="2">
    <source>
        <dbReference type="ARBA" id="ARBA00007870"/>
    </source>
</evidence>
<keyword evidence="7 10" id="KW-0560">Oxidoreductase</keyword>
<dbReference type="Proteomes" id="UP000196027">
    <property type="component" value="Chromosome"/>
</dbReference>
<dbReference type="InterPro" id="IPR013328">
    <property type="entry name" value="6PGD_dom2"/>
</dbReference>
<name>A0A1Y0IAX2_9GAMM</name>
<evidence type="ECO:0000256" key="1">
    <source>
        <dbReference type="ARBA" id="ARBA00004994"/>
    </source>
</evidence>
<evidence type="ECO:0000256" key="7">
    <source>
        <dbReference type="ARBA" id="ARBA00023002"/>
    </source>
</evidence>
<dbReference type="Gene3D" id="3.40.50.720">
    <property type="entry name" value="NAD(P)-binding Rossmann-like Domain"/>
    <property type="match status" value="1"/>
</dbReference>
<evidence type="ECO:0000256" key="8">
    <source>
        <dbReference type="ARBA" id="ARBA00032024"/>
    </source>
</evidence>
<feature type="domain" description="Ketopantoate reductase N-terminal" evidence="11">
    <location>
        <begin position="7"/>
        <end position="151"/>
    </location>
</feature>
<keyword evidence="6 10" id="KW-0521">NADP</keyword>
<comment type="pathway">
    <text evidence="1 10">Cofactor biosynthesis; (R)-pantothenate biosynthesis; (R)-pantoate from 3-methyl-2-oxobutanoate: step 2/2.</text>
</comment>
<dbReference type="GO" id="GO:0015940">
    <property type="term" value="P:pantothenate biosynthetic process"/>
    <property type="evidence" value="ECO:0007669"/>
    <property type="project" value="UniProtKB-UniPathway"/>
</dbReference>
<evidence type="ECO:0000256" key="9">
    <source>
        <dbReference type="ARBA" id="ARBA00048793"/>
    </source>
</evidence>
<dbReference type="EC" id="1.1.1.169" evidence="3 10"/>
<dbReference type="SUPFAM" id="SSF51735">
    <property type="entry name" value="NAD(P)-binding Rossmann-fold domains"/>
    <property type="match status" value="1"/>
</dbReference>
<keyword evidence="14" id="KW-1185">Reference proteome</keyword>
<organism evidence="13 14">
    <name type="scientific">Oleiphilus messinensis</name>
    <dbReference type="NCBI Taxonomy" id="141451"/>
    <lineage>
        <taxon>Bacteria</taxon>
        <taxon>Pseudomonadati</taxon>
        <taxon>Pseudomonadota</taxon>
        <taxon>Gammaproteobacteria</taxon>
        <taxon>Oceanospirillales</taxon>
        <taxon>Oleiphilaceae</taxon>
        <taxon>Oleiphilus</taxon>
    </lineage>
</organism>
<dbReference type="Pfam" id="PF08546">
    <property type="entry name" value="ApbA_C"/>
    <property type="match status" value="1"/>
</dbReference>
<dbReference type="Pfam" id="PF02558">
    <property type="entry name" value="ApbA"/>
    <property type="match status" value="1"/>
</dbReference>
<dbReference type="EMBL" id="CP021425">
    <property type="protein sequence ID" value="ARU57621.1"/>
    <property type="molecule type" value="Genomic_DNA"/>
</dbReference>
<keyword evidence="5 10" id="KW-0566">Pantothenate biosynthesis</keyword>
<dbReference type="KEGG" id="ome:OLMES_3594"/>
<feature type="domain" description="Ketopantoate reductase C-terminal" evidence="12">
    <location>
        <begin position="178"/>
        <end position="300"/>
    </location>
</feature>
<dbReference type="InterPro" id="IPR013332">
    <property type="entry name" value="KPR_N"/>
</dbReference>
<dbReference type="GO" id="GO:0050661">
    <property type="term" value="F:NADP binding"/>
    <property type="evidence" value="ECO:0007669"/>
    <property type="project" value="TreeGrafter"/>
</dbReference>
<gene>
    <name evidence="13" type="ORF">OLMES_3594</name>
</gene>
<dbReference type="InterPro" id="IPR008927">
    <property type="entry name" value="6-PGluconate_DH-like_C_sf"/>
</dbReference>
<evidence type="ECO:0000313" key="13">
    <source>
        <dbReference type="EMBL" id="ARU57621.1"/>
    </source>
</evidence>
<evidence type="ECO:0000256" key="10">
    <source>
        <dbReference type="RuleBase" id="RU362068"/>
    </source>
</evidence>
<dbReference type="UniPathway" id="UPA00028">
    <property type="reaction ID" value="UER00004"/>
</dbReference>
<comment type="function">
    <text evidence="10">Catalyzes the NADPH-dependent reduction of ketopantoate into pantoic acid.</text>
</comment>
<evidence type="ECO:0000256" key="5">
    <source>
        <dbReference type="ARBA" id="ARBA00022655"/>
    </source>
</evidence>
<proteinExistence type="inferred from homology"/>
<dbReference type="GO" id="GO:0005737">
    <property type="term" value="C:cytoplasm"/>
    <property type="evidence" value="ECO:0007669"/>
    <property type="project" value="TreeGrafter"/>
</dbReference>
<dbReference type="OrthoDB" id="6530772at2"/>
<dbReference type="PANTHER" id="PTHR43765:SF2">
    <property type="entry name" value="2-DEHYDROPANTOATE 2-REDUCTASE"/>
    <property type="match status" value="1"/>
</dbReference>
<dbReference type="Gene3D" id="1.10.1040.10">
    <property type="entry name" value="N-(1-d-carboxylethyl)-l-norvaline Dehydrogenase, domain 2"/>
    <property type="match status" value="1"/>
</dbReference>
<evidence type="ECO:0000256" key="6">
    <source>
        <dbReference type="ARBA" id="ARBA00022857"/>
    </source>
</evidence>
<dbReference type="RefSeq" id="WP_157678366.1">
    <property type="nucleotide sequence ID" value="NZ_CP021425.1"/>
</dbReference>
<evidence type="ECO:0000259" key="12">
    <source>
        <dbReference type="Pfam" id="PF08546"/>
    </source>
</evidence>
<dbReference type="InterPro" id="IPR050838">
    <property type="entry name" value="Ketopantoate_reductase"/>
</dbReference>
<dbReference type="GO" id="GO:0008677">
    <property type="term" value="F:2-dehydropantoate 2-reductase activity"/>
    <property type="evidence" value="ECO:0007669"/>
    <property type="project" value="UniProtKB-EC"/>
</dbReference>
<evidence type="ECO:0000259" key="11">
    <source>
        <dbReference type="Pfam" id="PF02558"/>
    </source>
</evidence>
<sequence length="301" mass="33365">MEKIPHVHILGPGAIGLLWAAKLSKVTSVSVIPRTPTKTMSFLPILFEDQTGVQNLSIPIAELNSNEPFNTLLVTTKSYDTQSALESVRDQINENTRIVLFQNGMGSQQKTEARFPGHRIYCASTTEGANRPGKNHIVHAAQGETWVGHLNAPNLVPDNSLISLFNHAGLASHWSSVIAEKLWWKLCINCGINPFTVLLNCSNGEILDQDLFLSLINPLCAELAVLMSQNGIKTNADQIKTKIIAIARSTAQNKSSMLQDARAKRRTEIDFINGFVVDWAKHQGFKMPTNEYLTQRVRQLN</sequence>
<dbReference type="InterPro" id="IPR036291">
    <property type="entry name" value="NAD(P)-bd_dom_sf"/>
</dbReference>